<feature type="region of interest" description="Disordered" evidence="1">
    <location>
        <begin position="1184"/>
        <end position="1205"/>
    </location>
</feature>
<evidence type="ECO:0000256" key="1">
    <source>
        <dbReference type="SAM" id="MobiDB-lite"/>
    </source>
</evidence>
<reference evidence="2" key="1">
    <citation type="submission" date="2020-10" db="EMBL/GenBank/DDBJ databases">
        <authorList>
            <person name="Castelo-Branco R."/>
            <person name="Eusebio N."/>
            <person name="Adriana R."/>
            <person name="Vieira A."/>
            <person name="Brugerolle De Fraissinette N."/>
            <person name="Rezende De Castro R."/>
            <person name="Schneider M.P."/>
            <person name="Vasconcelos V."/>
            <person name="Leao P.N."/>
        </authorList>
    </citation>
    <scope>NUCLEOTIDE SEQUENCE</scope>
    <source>
        <strain evidence="2">LEGE 11467</strain>
    </source>
</reference>
<evidence type="ECO:0000313" key="3">
    <source>
        <dbReference type="Proteomes" id="UP000621799"/>
    </source>
</evidence>
<proteinExistence type="predicted"/>
<dbReference type="EMBL" id="JADEXN010000001">
    <property type="protein sequence ID" value="MBE9039189.1"/>
    <property type="molecule type" value="Genomic_DNA"/>
</dbReference>
<evidence type="ECO:0000313" key="2">
    <source>
        <dbReference type="EMBL" id="MBE9039189.1"/>
    </source>
</evidence>
<protein>
    <submittedName>
        <fullName evidence="2">Uncharacterized protein</fullName>
    </submittedName>
</protein>
<dbReference type="Proteomes" id="UP000621799">
    <property type="component" value="Unassembled WGS sequence"/>
</dbReference>
<name>A0A928Z7B1_9CYAN</name>
<dbReference type="NCBIfam" id="NF038301">
    <property type="entry name" value="EPS_HpsA"/>
    <property type="match status" value="1"/>
</dbReference>
<gene>
    <name evidence="2" type="ORF">IQ235_00065</name>
</gene>
<keyword evidence="3" id="KW-1185">Reference proteome</keyword>
<dbReference type="RefSeq" id="WP_264319456.1">
    <property type="nucleotide sequence ID" value="NZ_JADEXN010000001.1"/>
</dbReference>
<organism evidence="2 3">
    <name type="scientific">Zarconia navalis LEGE 11467</name>
    <dbReference type="NCBI Taxonomy" id="1828826"/>
    <lineage>
        <taxon>Bacteria</taxon>
        <taxon>Bacillati</taxon>
        <taxon>Cyanobacteriota</taxon>
        <taxon>Cyanophyceae</taxon>
        <taxon>Oscillatoriophycideae</taxon>
        <taxon>Oscillatoriales</taxon>
        <taxon>Oscillatoriales incertae sedis</taxon>
        <taxon>Zarconia</taxon>
        <taxon>Zarconia navalis</taxon>
    </lineage>
</organism>
<comment type="caution">
    <text evidence="2">The sequence shown here is derived from an EMBL/GenBank/DDBJ whole genome shotgun (WGS) entry which is preliminary data.</text>
</comment>
<sequence length="1592" mass="174793">MAKHKFITMLQRRLRHTLKLCNRAIAKRLRKLLRPVFAAFNRRSNPRAGFVLPTAALLLLVVSLVVGAILIRTLNRTEQVVNERQEKVIYNAATPAIDRAKAKIEFLFNNDPRLPSGVPSEDVLWSMMLDDGSENTAPLGTDPYTLPGETRLEIGGQSANAWSFQSDSDGDGEDDTTIAYSIIWRLPAGSDAQDQIEQILDQTDDVLRSRAQALAVRNGPFASVAEAGCDIQGNAIPIEKGFFKDRQSSGILRKNFQIDAFAISNTDDRGTVTTLELQQDRQADRGNKFGALFRYDLEVAPGQEFKWNGAMQTDGSLLVGNRQFRGYLISSPKSCLYQAGSDTSAITSPSGQNSAFQGQMMSANLNGDNVVSRDNFFHLYGEDKATVDEKAGRGSVVEREKVRFSSDTDSVKAGIKPSQISLDPIKLFTTGESAYQSTLTPDAIRDENWSTTDFVKEERMVGNPSQTSFEIDDSYRADDRYGPSPVYDEKAGLSLQQLGTQNGDPISGQEKLTTFTPVAANLSADRTELGLDGYWERRAWREGMRVIVGQRLELGNDPLPTPVDYRGEDLNNTLRRANRNNAGREHETLQRRSLRDNLAAVQTTAIYHHASGPTDESDPPVAAIISTVHPGTSETLKRSSTFEQIDEFGTQGAGIFAGTFGDNPNEIPIDFFTGRGTNGWEIDFQNNYFTDANVQTALENLANFSGDDDGAFPPLQENGGNIIHPYPELTKWGNFSNLKRALGPDGNGSIADESYQHTASLTLGMLAYNLAYLEAYNYGNANNRRNHLNEIDAILEQTLTDPITGTARTDPDGLQLGATPEEYVAAIATAEPDLEDIARLLSLKEQTNRDRTFGFRASPTTLGEFKYTVQFLKDESASGGTDDSFTYGGIKYDALTADTPPSSGGSSPIETNHAYFTCDFSNTPGNGNNFFGFGPPANIATEQKFIRLATALCGVNEDTNGNGTLDNANEDLNDNQTLDSVKYPSLFYLFPKENHDRKGAGAIAQPTTPRTGDYAVDRYLTDNNIPNAQFVALEPLDIILQPKAIANWNLPVDRIGANPPPQCNNDATATNPNTNCGKLSLIYDGTDYYRLAFKDSAFFNGREMMNVRALNLDLELLKENETPNGDFWLAAGDDSESVQMEGGIVYAFREDAIREDAIARPQGGTCNSFQDFTNGNCRSDATDPIDPAVSGNGISPKPVDYYPDPDRRPDGFRLTNGEDISRDAAGGQTQYGITFVSDNPAYLQGDFNCHGFGSCNNPIEEFQTELPDGFTPQDFYRRTNLNDSFARAEEGDTWRFSEFLVDAMTLLSDNFCEGSLEDGFLIASPNVGNPTLPTELRSLGRSANANLSDVYGCANNREVYTSYTNQNRPQNPLTTNFEWLRENPADPASPIKISANGNPETYDPTDAAPLSTAIDYSGTYHQFTASFAGAGGDDQKPMNVATLQKVNAVIISGIVPSQAGQTYGGLHNFPRFIEDWLTGSQAAKISGSLMQFNFSTYATAPFDQDAWEPDLPAQLGGPIIHYYQAPQRLWGYDVALQYVQPGPITRRLVKPSPFRSEFYSELPLDDPYILNLRCSTDENGAIDPRAQENGEC</sequence>
<accession>A0A928Z7B1</accession>
<dbReference type="InterPro" id="IPR049774">
    <property type="entry name" value="EPS_HpsA-like"/>
</dbReference>